<sequence length="130" mass="13890">MSSSCPSVVYSASSCSVTGLQTRSKGRELPQSVSSATVAGPHTTTRAHENVLRKLMVPDLTLQTSSVMPNPLRVPVMLASFVVLVLPQVPDYLVECVLADMDIGIGRDLLIHGLDGHFLKPVLVPERALA</sequence>
<protein>
    <submittedName>
        <fullName evidence="2">Uncharacterized protein</fullName>
    </submittedName>
</protein>
<keyword evidence="3" id="KW-1185">Reference proteome</keyword>
<name>A0A101MEC2_PENFR</name>
<evidence type="ECO:0000313" key="2">
    <source>
        <dbReference type="EMBL" id="KUM58840.1"/>
    </source>
</evidence>
<comment type="caution">
    <text evidence="2">The sequence shown here is derived from an EMBL/GenBank/DDBJ whole genome shotgun (WGS) entry which is preliminary data.</text>
</comment>
<organism evidence="2 3">
    <name type="scientific">Penicillium freii</name>
    <dbReference type="NCBI Taxonomy" id="48697"/>
    <lineage>
        <taxon>Eukaryota</taxon>
        <taxon>Fungi</taxon>
        <taxon>Dikarya</taxon>
        <taxon>Ascomycota</taxon>
        <taxon>Pezizomycotina</taxon>
        <taxon>Eurotiomycetes</taxon>
        <taxon>Eurotiomycetidae</taxon>
        <taxon>Eurotiales</taxon>
        <taxon>Aspergillaceae</taxon>
        <taxon>Penicillium</taxon>
    </lineage>
</organism>
<feature type="region of interest" description="Disordered" evidence="1">
    <location>
        <begin position="26"/>
        <end position="45"/>
    </location>
</feature>
<dbReference type="EMBL" id="LLXE01000257">
    <property type="protein sequence ID" value="KUM58840.1"/>
    <property type="molecule type" value="Genomic_DNA"/>
</dbReference>
<evidence type="ECO:0000313" key="3">
    <source>
        <dbReference type="Proteomes" id="UP000055045"/>
    </source>
</evidence>
<evidence type="ECO:0000256" key="1">
    <source>
        <dbReference type="SAM" id="MobiDB-lite"/>
    </source>
</evidence>
<reference evidence="2 3" key="1">
    <citation type="submission" date="2015-10" db="EMBL/GenBank/DDBJ databases">
        <title>Genome sequencing of Penicillium freii.</title>
        <authorList>
            <person name="Nguyen H.D."/>
            <person name="Visagie C.M."/>
            <person name="Seifert K.A."/>
        </authorList>
    </citation>
    <scope>NUCLEOTIDE SEQUENCE [LARGE SCALE GENOMIC DNA]</scope>
    <source>
        <strain evidence="2 3">DAOM 242723</strain>
    </source>
</reference>
<proteinExistence type="predicted"/>
<gene>
    <name evidence="2" type="ORF">ACN42_g8303</name>
</gene>
<dbReference type="AlphaFoldDB" id="A0A101MEC2"/>
<accession>A0A101MEC2</accession>
<dbReference type="Proteomes" id="UP000055045">
    <property type="component" value="Unassembled WGS sequence"/>
</dbReference>